<dbReference type="PANTHER" id="PTHR23354:SF122">
    <property type="entry name" value="GTPASE-ACTIVATING PROTEIN SKYWALKER"/>
    <property type="match status" value="1"/>
</dbReference>
<name>A0A7R9HNI5_9NEOP</name>
<evidence type="ECO:0000259" key="2">
    <source>
        <dbReference type="PROSITE" id="PS51886"/>
    </source>
</evidence>
<sequence>MMPNMLSSVEEEQDPFEVFPPHVDTSGISTANDLGGSPPLGGKGLVLKTFAELQTLSQTGRKRELKTAVRDNAWPVNSPVRPQLWPLLCRQHANDKSLQEGFYWDMVNQLYGTTDISDKPIMLPPFVEPSHCMAYQLTRRGRAQADRVVSVLGYACPDITYSPALYPITALLLHFMSGQEINNWPINTELRLLWRWPVWGLRPAVIPATNKVKLSVVSPLPPPSQGTGNSLCSEKLVYWRAHLLGSWTKRVALTLGLRLNSIPPELGSEQPPQDKVSTSSGTAQGGEDEGKISDNIYGLRNQTDLNTKEDCYNSMACIVASKGKMFCTQTKQLWEVTWRTVALITKKYCKSAAVHLTRHCEGSRAERIYSDWLWWILKGLPFNHLVRVMDCFLNEGIKVFYRVSMAVVLLFYKHSSPQNSEWMAEILTKGVDSALNRFCKQLPVSPLSEAAGVHCLKVTPTKLLRTAFGIRALSSAYIQRVFVKTEMTQKSRQVITGSRQLVRSRSSDNLPTSQSQVNIQMMSRTLTIREEGAPRGVLALQPECLLLSVVGVMVTGSLCLFCGCCSAKGSRSPGARVPSMGAFPIHNIRSQVLDQNELFALWSWLPVRITMYQPRLLYTTEEHGCSLTTFYVRVEMYEPTLLMIKTCNNEVFGAYCSSRWYERNLKDDHGNRQAYFGTGESFLFSLYPERAKYPWVGIDSSQDDPSLGHSAELFMAADTKMLTIGGGEGQAIWMDENIRFGKTDHCVTFNNPPLCESGDFEIRVLEVYGFVGV</sequence>
<evidence type="ECO:0000256" key="1">
    <source>
        <dbReference type="SAM" id="MobiDB-lite"/>
    </source>
</evidence>
<protein>
    <recommendedName>
        <fullName evidence="2">TLDc domain-containing protein</fullName>
    </recommendedName>
</protein>
<reference evidence="3" key="1">
    <citation type="submission" date="2020-11" db="EMBL/GenBank/DDBJ databases">
        <authorList>
            <person name="Tran Van P."/>
        </authorList>
    </citation>
    <scope>NUCLEOTIDE SEQUENCE</scope>
</reference>
<feature type="domain" description="TLDc" evidence="2">
    <location>
        <begin position="591"/>
        <end position="771"/>
    </location>
</feature>
<feature type="region of interest" description="Disordered" evidence="1">
    <location>
        <begin position="264"/>
        <end position="292"/>
    </location>
</feature>
<dbReference type="AlphaFoldDB" id="A0A7R9HNI5"/>
<dbReference type="Gene3D" id="1.10.472.80">
    <property type="entry name" value="Ypt/Rab-GAP domain of gyp1p, domain 3"/>
    <property type="match status" value="1"/>
</dbReference>
<dbReference type="PROSITE" id="PS51886">
    <property type="entry name" value="TLDC"/>
    <property type="match status" value="1"/>
</dbReference>
<accession>A0A7R9HNI5</accession>
<proteinExistence type="predicted"/>
<evidence type="ECO:0000313" key="3">
    <source>
        <dbReference type="EMBL" id="CAD7429130.1"/>
    </source>
</evidence>
<organism evidence="3">
    <name type="scientific">Timema monikensis</name>
    <dbReference type="NCBI Taxonomy" id="170555"/>
    <lineage>
        <taxon>Eukaryota</taxon>
        <taxon>Metazoa</taxon>
        <taxon>Ecdysozoa</taxon>
        <taxon>Arthropoda</taxon>
        <taxon>Hexapoda</taxon>
        <taxon>Insecta</taxon>
        <taxon>Pterygota</taxon>
        <taxon>Neoptera</taxon>
        <taxon>Polyneoptera</taxon>
        <taxon>Phasmatodea</taxon>
        <taxon>Timematodea</taxon>
        <taxon>Timematoidea</taxon>
        <taxon>Timematidae</taxon>
        <taxon>Timema</taxon>
    </lineage>
</organism>
<dbReference type="PANTHER" id="PTHR23354">
    <property type="entry name" value="NUCLEOLAR PROTEIN 7/ESTROGEN RECEPTOR COACTIVATOR-RELATED"/>
    <property type="match status" value="1"/>
</dbReference>
<dbReference type="EMBL" id="OB793972">
    <property type="protein sequence ID" value="CAD7429130.1"/>
    <property type="molecule type" value="Genomic_DNA"/>
</dbReference>
<dbReference type="InterPro" id="IPR006571">
    <property type="entry name" value="TLDc_dom"/>
</dbReference>
<dbReference type="SMART" id="SM00584">
    <property type="entry name" value="TLDc"/>
    <property type="match status" value="1"/>
</dbReference>
<dbReference type="Pfam" id="PF07534">
    <property type="entry name" value="TLD"/>
    <property type="match status" value="1"/>
</dbReference>
<gene>
    <name evidence="3" type="ORF">TMSB3V08_LOCUS5915</name>
</gene>